<comment type="caution">
    <text evidence="3">The sequence shown here is derived from an EMBL/GenBank/DDBJ whole genome shotgun (WGS) entry which is preliminary data.</text>
</comment>
<evidence type="ECO:0000313" key="4">
    <source>
        <dbReference type="Proteomes" id="UP000229526"/>
    </source>
</evidence>
<dbReference type="Proteomes" id="UP000229526">
    <property type="component" value="Unassembled WGS sequence"/>
</dbReference>
<evidence type="ECO:0000256" key="1">
    <source>
        <dbReference type="ARBA" id="ARBA00009981"/>
    </source>
</evidence>
<organism evidence="3 4">
    <name type="scientific">Candidatus Harrisonbacteria bacterium CG10_big_fil_rev_8_21_14_0_10_49_15</name>
    <dbReference type="NCBI Taxonomy" id="1974587"/>
    <lineage>
        <taxon>Bacteria</taxon>
        <taxon>Candidatus Harrisoniibacteriota</taxon>
    </lineage>
</organism>
<comment type="similarity">
    <text evidence="1 2">Belongs to the phD/YefM antitoxin family.</text>
</comment>
<dbReference type="InterPro" id="IPR036165">
    <property type="entry name" value="YefM-like_sf"/>
</dbReference>
<proteinExistence type="inferred from homology"/>
<name>A0A2H0UJU1_9BACT</name>
<dbReference type="AlphaFoldDB" id="A0A2H0UJU1"/>
<accession>A0A2H0UJU1</accession>
<evidence type="ECO:0000256" key="2">
    <source>
        <dbReference type="RuleBase" id="RU362080"/>
    </source>
</evidence>
<dbReference type="SUPFAM" id="SSF143120">
    <property type="entry name" value="YefM-like"/>
    <property type="match status" value="1"/>
</dbReference>
<dbReference type="EMBL" id="PFBD01000028">
    <property type="protein sequence ID" value="PIR86672.1"/>
    <property type="molecule type" value="Genomic_DNA"/>
</dbReference>
<dbReference type="NCBIfam" id="TIGR01552">
    <property type="entry name" value="phd_fam"/>
    <property type="match status" value="1"/>
</dbReference>
<reference evidence="4" key="1">
    <citation type="submission" date="2017-09" db="EMBL/GenBank/DDBJ databases">
        <title>Depth-based differentiation of microbial function through sediment-hosted aquifers and enrichment of novel symbionts in the deep terrestrial subsurface.</title>
        <authorList>
            <person name="Probst A.J."/>
            <person name="Ladd B."/>
            <person name="Jarett J.K."/>
            <person name="Geller-Mcgrath D.E."/>
            <person name="Sieber C.M.K."/>
            <person name="Emerson J.B."/>
            <person name="Anantharaman K."/>
            <person name="Thomas B.C."/>
            <person name="Malmstrom R."/>
            <person name="Stieglmeier M."/>
            <person name="Klingl A."/>
            <person name="Woyke T."/>
            <person name="Ryan C.M."/>
            <person name="Banfield J.F."/>
        </authorList>
    </citation>
    <scope>NUCLEOTIDE SEQUENCE [LARGE SCALE GENOMIC DNA]</scope>
</reference>
<dbReference type="Gene3D" id="3.40.1620.10">
    <property type="entry name" value="YefM-like domain"/>
    <property type="match status" value="1"/>
</dbReference>
<comment type="function">
    <text evidence="2">Antitoxin component of a type II toxin-antitoxin (TA) system.</text>
</comment>
<dbReference type="Pfam" id="PF02604">
    <property type="entry name" value="PhdYeFM_antitox"/>
    <property type="match status" value="1"/>
</dbReference>
<dbReference type="InterPro" id="IPR006442">
    <property type="entry name" value="Antitoxin_Phd/YefM"/>
</dbReference>
<evidence type="ECO:0000313" key="3">
    <source>
        <dbReference type="EMBL" id="PIR86672.1"/>
    </source>
</evidence>
<gene>
    <name evidence="3" type="ORF">COU11_04135</name>
</gene>
<protein>
    <recommendedName>
        <fullName evidence="2">Antitoxin</fullName>
    </recommendedName>
</protein>
<sequence>MNSKDTMPISEARKRIFEIAEEVQKPGKQYTLTERGRPKMAIMSVEERDSMLETLEVMRIFPDLDKTIAEVKRDLKSGAYKKYATLEQLEKQYGIKPKISKKKNGVRSHRPRASK</sequence>